<organism evidence="2 3">
    <name type="scientific">Pelotomaculum isophthalicicum JI</name>
    <dbReference type="NCBI Taxonomy" id="947010"/>
    <lineage>
        <taxon>Bacteria</taxon>
        <taxon>Bacillati</taxon>
        <taxon>Bacillota</taxon>
        <taxon>Clostridia</taxon>
        <taxon>Eubacteriales</taxon>
        <taxon>Desulfotomaculaceae</taxon>
        <taxon>Pelotomaculum</taxon>
    </lineage>
</organism>
<name>A0A9X4H2R0_9FIRM</name>
<evidence type="ECO:0000313" key="2">
    <source>
        <dbReference type="EMBL" id="MDF9409081.1"/>
    </source>
</evidence>
<feature type="domain" description="CGGC" evidence="1">
    <location>
        <begin position="3"/>
        <end position="111"/>
    </location>
</feature>
<dbReference type="EMBL" id="JAKOAV010000023">
    <property type="protein sequence ID" value="MDF9409081.1"/>
    <property type="molecule type" value="Genomic_DNA"/>
</dbReference>
<dbReference type="SMART" id="SM01078">
    <property type="entry name" value="CGGC"/>
    <property type="match status" value="1"/>
</dbReference>
<protein>
    <submittedName>
        <fullName evidence="2">CGGC domain-containing protein</fullName>
    </submittedName>
</protein>
<gene>
    <name evidence="2" type="ORF">L7E55_12040</name>
</gene>
<dbReference type="Proteomes" id="UP001154312">
    <property type="component" value="Unassembled WGS sequence"/>
</dbReference>
<proteinExistence type="predicted"/>
<dbReference type="InterPro" id="IPR014925">
    <property type="entry name" value="CGGC_dom"/>
</dbReference>
<reference evidence="2" key="1">
    <citation type="submission" date="2022-02" db="EMBL/GenBank/DDBJ databases">
        <authorList>
            <person name="Leng L."/>
        </authorList>
    </citation>
    <scope>NUCLEOTIDE SEQUENCE</scope>
    <source>
        <strain evidence="2">JI</strain>
    </source>
</reference>
<dbReference type="AlphaFoldDB" id="A0A9X4H2R0"/>
<comment type="caution">
    <text evidence="2">The sequence shown here is derived from an EMBL/GenBank/DDBJ whole genome shotgun (WGS) entry which is preliminary data.</text>
</comment>
<dbReference type="Pfam" id="PF08821">
    <property type="entry name" value="CGGC"/>
    <property type="match status" value="1"/>
</dbReference>
<sequence length="148" mass="16705">MPRIGILTCWNCTQELNCASAVCLADMRKKRGFFEKYKDQETVLVGIISCAGCPTIGAPEKILKRVKSLASFKVDAIHLSYCMTSVCPFVNKYLDVIKEKYPDIEIVEGTHKPRDKTIFRGEVCELLSVRTKDMTDLILTHMSAKKPE</sequence>
<dbReference type="RefSeq" id="WP_277444504.1">
    <property type="nucleotide sequence ID" value="NZ_JAKOAV010000023.1"/>
</dbReference>
<accession>A0A9X4H2R0</accession>
<evidence type="ECO:0000313" key="3">
    <source>
        <dbReference type="Proteomes" id="UP001154312"/>
    </source>
</evidence>
<evidence type="ECO:0000259" key="1">
    <source>
        <dbReference type="SMART" id="SM01078"/>
    </source>
</evidence>
<keyword evidence="3" id="KW-1185">Reference proteome</keyword>